<dbReference type="InterPro" id="IPR041921">
    <property type="entry name" value="NuoE_N"/>
</dbReference>
<dbReference type="PANTHER" id="PTHR10371:SF3">
    <property type="entry name" value="NADH DEHYDROGENASE [UBIQUINONE] FLAVOPROTEIN 2, MITOCHONDRIAL"/>
    <property type="match status" value="1"/>
</dbReference>
<evidence type="ECO:0000313" key="11">
    <source>
        <dbReference type="EMBL" id="MEJ8574656.1"/>
    </source>
</evidence>
<dbReference type="PROSITE" id="PS01099">
    <property type="entry name" value="COMPLEX1_24K"/>
    <property type="match status" value="1"/>
</dbReference>
<reference evidence="11 12" key="1">
    <citation type="submission" date="2024-02" db="EMBL/GenBank/DDBJ databases">
        <title>Genome analysis and characterization of Microbaculum marinisediminis sp. nov., isolated from marine sediment.</title>
        <authorList>
            <person name="Du Z.-J."/>
            <person name="Ye Y.-Q."/>
            <person name="Zhang Z.-R."/>
            <person name="Yuan S.-M."/>
            <person name="Zhang X.-Y."/>
        </authorList>
    </citation>
    <scope>NUCLEOTIDE SEQUENCE [LARGE SCALE GENOMIC DNA]</scope>
    <source>
        <strain evidence="11 12">SDUM1044001</strain>
    </source>
</reference>
<dbReference type="PANTHER" id="PTHR10371">
    <property type="entry name" value="NADH DEHYDROGENASE UBIQUINONE FLAVOPROTEIN 2, MITOCHONDRIAL"/>
    <property type="match status" value="1"/>
</dbReference>
<evidence type="ECO:0000256" key="8">
    <source>
        <dbReference type="ARBA" id="ARBA00034078"/>
    </source>
</evidence>
<dbReference type="FunFam" id="3.40.30.10:FF:000022">
    <property type="entry name" value="NADH dehydrogenase flavoprotein 2, mitochondrial"/>
    <property type="match status" value="1"/>
</dbReference>
<evidence type="ECO:0000256" key="2">
    <source>
        <dbReference type="ARBA" id="ARBA00022714"/>
    </source>
</evidence>
<evidence type="ECO:0000256" key="1">
    <source>
        <dbReference type="ARBA" id="ARBA00010643"/>
    </source>
</evidence>
<evidence type="ECO:0000256" key="6">
    <source>
        <dbReference type="ARBA" id="ARBA00023014"/>
    </source>
</evidence>
<evidence type="ECO:0000256" key="5">
    <source>
        <dbReference type="ARBA" id="ARBA00023004"/>
    </source>
</evidence>
<evidence type="ECO:0000256" key="7">
    <source>
        <dbReference type="ARBA" id="ARBA00023027"/>
    </source>
</evidence>
<dbReference type="Pfam" id="PF01257">
    <property type="entry name" value="2Fe-2S_thioredx"/>
    <property type="match status" value="1"/>
</dbReference>
<keyword evidence="3" id="KW-0479">Metal-binding</keyword>
<dbReference type="EMBL" id="JAZHOF010000013">
    <property type="protein sequence ID" value="MEJ8574656.1"/>
    <property type="molecule type" value="Genomic_DNA"/>
</dbReference>
<dbReference type="GO" id="GO:0022890">
    <property type="term" value="F:inorganic cation transmembrane transporter activity"/>
    <property type="evidence" value="ECO:0007669"/>
    <property type="project" value="UniProtKB-ARBA"/>
</dbReference>
<dbReference type="GO" id="GO:0031967">
    <property type="term" value="C:organelle envelope"/>
    <property type="evidence" value="ECO:0007669"/>
    <property type="project" value="UniProtKB-ARBA"/>
</dbReference>
<feature type="compositionally biased region" description="Basic and acidic residues" evidence="10">
    <location>
        <begin position="275"/>
        <end position="285"/>
    </location>
</feature>
<keyword evidence="12" id="KW-1185">Reference proteome</keyword>
<dbReference type="GO" id="GO:0051537">
    <property type="term" value="F:2 iron, 2 sulfur cluster binding"/>
    <property type="evidence" value="ECO:0007669"/>
    <property type="project" value="UniProtKB-KW"/>
</dbReference>
<evidence type="ECO:0000256" key="3">
    <source>
        <dbReference type="ARBA" id="ARBA00022723"/>
    </source>
</evidence>
<accession>A0AAW9S513</accession>
<dbReference type="CDD" id="cd03064">
    <property type="entry name" value="TRX_Fd_NuoE"/>
    <property type="match status" value="1"/>
</dbReference>
<dbReference type="Gene3D" id="1.10.150.20">
    <property type="entry name" value="5' to 3' exonuclease, C-terminal subdomain"/>
    <property type="match status" value="1"/>
</dbReference>
<comment type="similarity">
    <text evidence="1">Belongs to the complex I 24 kDa subunit family.</text>
</comment>
<dbReference type="RefSeq" id="WP_340332357.1">
    <property type="nucleotide sequence ID" value="NZ_JAZHOF010000013.1"/>
</dbReference>
<dbReference type="NCBIfam" id="TIGR01958">
    <property type="entry name" value="nuoE_fam"/>
    <property type="match status" value="1"/>
</dbReference>
<dbReference type="Proteomes" id="UP001378188">
    <property type="component" value="Unassembled WGS sequence"/>
</dbReference>
<dbReference type="EC" id="1.6.5.9" evidence="11"/>
<dbReference type="GO" id="GO:0098796">
    <property type="term" value="C:membrane protein complex"/>
    <property type="evidence" value="ECO:0007669"/>
    <property type="project" value="UniProtKB-ARBA"/>
</dbReference>
<evidence type="ECO:0000256" key="9">
    <source>
        <dbReference type="ARBA" id="ARBA00047712"/>
    </source>
</evidence>
<comment type="caution">
    <text evidence="11">The sequence shown here is derived from an EMBL/GenBank/DDBJ whole genome shotgun (WGS) entry which is preliminary data.</text>
</comment>
<name>A0AAW9S513_9HYPH</name>
<dbReference type="SUPFAM" id="SSF52833">
    <property type="entry name" value="Thioredoxin-like"/>
    <property type="match status" value="1"/>
</dbReference>
<dbReference type="AlphaFoldDB" id="A0AAW9S513"/>
<sequence>MSVRRLWHEQPDGFAFSADNAAWVEKAIKRYPEGRQASAVIPLLWKAQEQEGWVSEPAIRHVADMLDMPYIRVLEVATFYTMFQLRPVGTKAHVQVCGTTPCMLRGAGDLIAVCKRRIAEHAHDVSEDGAFSWEEVECLGACVNAPMIQVFKDTYEDLTAESFEAILDAFDAGETPAPGPQNGRHYSAPLGGAKVLKGDPGPATPTREAAAEKVDTPDADVDPATPKARHEYAAKPSGEDTAEAEVARSASNTDEDSSTAGAVPEQETRPPGLDAPRDGKPDDLTKIAGIGPRIESTLHSIGVYHFEQIAAWTPAEVAWVNGHLNFKGRIDRDDWIVQATNLAGKDGAASSAPTGKRT</sequence>
<evidence type="ECO:0000313" key="12">
    <source>
        <dbReference type="Proteomes" id="UP001378188"/>
    </source>
</evidence>
<feature type="region of interest" description="Disordered" evidence="10">
    <location>
        <begin position="171"/>
        <end position="285"/>
    </location>
</feature>
<keyword evidence="5" id="KW-0408">Iron</keyword>
<evidence type="ECO:0000256" key="10">
    <source>
        <dbReference type="SAM" id="MobiDB-lite"/>
    </source>
</evidence>
<dbReference type="InterPro" id="IPR036249">
    <property type="entry name" value="Thioredoxin-like_sf"/>
</dbReference>
<dbReference type="GO" id="GO:1902494">
    <property type="term" value="C:catalytic complex"/>
    <property type="evidence" value="ECO:0007669"/>
    <property type="project" value="UniProtKB-ARBA"/>
</dbReference>
<proteinExistence type="inferred from homology"/>
<dbReference type="Gene3D" id="1.10.10.1590">
    <property type="entry name" value="NADH-quinone oxidoreductase subunit E"/>
    <property type="match status" value="1"/>
</dbReference>
<keyword evidence="11" id="KW-0560">Oxidoreductase</keyword>
<dbReference type="GO" id="GO:0046872">
    <property type="term" value="F:metal ion binding"/>
    <property type="evidence" value="ECO:0007669"/>
    <property type="project" value="UniProtKB-KW"/>
</dbReference>
<dbReference type="NCBIfam" id="NF005724">
    <property type="entry name" value="PRK07539.1-4"/>
    <property type="match status" value="1"/>
</dbReference>
<protein>
    <submittedName>
        <fullName evidence="11">NADH-quinone oxidoreductase subunit NuoE</fullName>
        <ecNumber evidence="11">1.6.5.9</ecNumber>
    </submittedName>
</protein>
<evidence type="ECO:0000256" key="4">
    <source>
        <dbReference type="ARBA" id="ARBA00022967"/>
    </source>
</evidence>
<gene>
    <name evidence="11" type="primary">nuoE</name>
    <name evidence="11" type="ORF">V3328_24465</name>
</gene>
<organism evidence="11 12">
    <name type="scientific">Microbaculum marinum</name>
    <dbReference type="NCBI Taxonomy" id="1764581"/>
    <lineage>
        <taxon>Bacteria</taxon>
        <taxon>Pseudomonadati</taxon>
        <taxon>Pseudomonadota</taxon>
        <taxon>Alphaproteobacteria</taxon>
        <taxon>Hyphomicrobiales</taxon>
        <taxon>Tepidamorphaceae</taxon>
        <taxon>Microbaculum</taxon>
    </lineage>
</organism>
<keyword evidence="4" id="KW-1278">Translocase</keyword>
<keyword evidence="6" id="KW-0411">Iron-sulfur</keyword>
<dbReference type="GO" id="GO:0031090">
    <property type="term" value="C:organelle membrane"/>
    <property type="evidence" value="ECO:0007669"/>
    <property type="project" value="UniProtKB-ARBA"/>
</dbReference>
<keyword evidence="7" id="KW-0520">NAD</keyword>
<dbReference type="InterPro" id="IPR042128">
    <property type="entry name" value="NuoE_dom"/>
</dbReference>
<comment type="cofactor">
    <cofactor evidence="8">
        <name>[2Fe-2S] cluster</name>
        <dbReference type="ChEBI" id="CHEBI:190135"/>
    </cofactor>
</comment>
<dbReference type="GO" id="GO:0098662">
    <property type="term" value="P:inorganic cation transmembrane transport"/>
    <property type="evidence" value="ECO:0007669"/>
    <property type="project" value="UniProtKB-ARBA"/>
</dbReference>
<keyword evidence="2" id="KW-0001">2Fe-2S</keyword>
<dbReference type="GO" id="GO:0022804">
    <property type="term" value="F:active transmembrane transporter activity"/>
    <property type="evidence" value="ECO:0007669"/>
    <property type="project" value="UniProtKB-ARBA"/>
</dbReference>
<dbReference type="GO" id="GO:0008324">
    <property type="term" value="F:monoatomic cation transmembrane transporter activity"/>
    <property type="evidence" value="ECO:0007669"/>
    <property type="project" value="UniProtKB-ARBA"/>
</dbReference>
<dbReference type="Gene3D" id="3.40.30.10">
    <property type="entry name" value="Glutaredoxin"/>
    <property type="match status" value="1"/>
</dbReference>
<dbReference type="FunFam" id="1.10.10.1590:FF:000001">
    <property type="entry name" value="NADH-quinone oxidoreductase subunit E"/>
    <property type="match status" value="1"/>
</dbReference>
<dbReference type="GO" id="GO:0050136">
    <property type="term" value="F:NADH dehydrogenase (quinone) (non-electrogenic) activity"/>
    <property type="evidence" value="ECO:0007669"/>
    <property type="project" value="UniProtKB-EC"/>
</dbReference>
<comment type="catalytic activity">
    <reaction evidence="9">
        <text>a quinone + NADH + 5 H(+)(in) = a quinol + NAD(+) + 4 H(+)(out)</text>
        <dbReference type="Rhea" id="RHEA:57888"/>
        <dbReference type="ChEBI" id="CHEBI:15378"/>
        <dbReference type="ChEBI" id="CHEBI:24646"/>
        <dbReference type="ChEBI" id="CHEBI:57540"/>
        <dbReference type="ChEBI" id="CHEBI:57945"/>
        <dbReference type="ChEBI" id="CHEBI:132124"/>
    </reaction>
</comment>
<dbReference type="InterPro" id="IPR002023">
    <property type="entry name" value="NuoE-like"/>
</dbReference>